<name>A0A1H0F4U6_9SPHI</name>
<dbReference type="InterPro" id="IPR014284">
    <property type="entry name" value="RNA_pol_sigma-70_dom"/>
</dbReference>
<protein>
    <submittedName>
        <fullName evidence="6">RNA polymerase sigma-70 factor, ECF subfamily</fullName>
    </submittedName>
</protein>
<evidence type="ECO:0000256" key="2">
    <source>
        <dbReference type="ARBA" id="ARBA00023015"/>
    </source>
</evidence>
<dbReference type="Pfam" id="PF04542">
    <property type="entry name" value="Sigma70_r2"/>
    <property type="match status" value="1"/>
</dbReference>
<dbReference type="Gene3D" id="1.10.10.10">
    <property type="entry name" value="Winged helix-like DNA-binding domain superfamily/Winged helix DNA-binding domain"/>
    <property type="match status" value="1"/>
</dbReference>
<dbReference type="GO" id="GO:0003677">
    <property type="term" value="F:DNA binding"/>
    <property type="evidence" value="ECO:0007669"/>
    <property type="project" value="InterPro"/>
</dbReference>
<evidence type="ECO:0000256" key="4">
    <source>
        <dbReference type="ARBA" id="ARBA00023163"/>
    </source>
</evidence>
<gene>
    <name evidence="6" type="ORF">SAMN05421820_11071</name>
</gene>
<evidence type="ECO:0000313" key="7">
    <source>
        <dbReference type="Proteomes" id="UP000183200"/>
    </source>
</evidence>
<dbReference type="SUPFAM" id="SSF88946">
    <property type="entry name" value="Sigma2 domain of RNA polymerase sigma factors"/>
    <property type="match status" value="1"/>
</dbReference>
<comment type="similarity">
    <text evidence="1">Belongs to the sigma-70 factor family. ECF subfamily.</text>
</comment>
<dbReference type="Gene3D" id="1.10.1740.10">
    <property type="match status" value="1"/>
</dbReference>
<proteinExistence type="inferred from homology"/>
<dbReference type="InterPro" id="IPR013249">
    <property type="entry name" value="RNA_pol_sigma70_r4_t2"/>
</dbReference>
<dbReference type="InterPro" id="IPR007627">
    <property type="entry name" value="RNA_pol_sigma70_r2"/>
</dbReference>
<keyword evidence="2" id="KW-0805">Transcription regulation</keyword>
<evidence type="ECO:0000256" key="1">
    <source>
        <dbReference type="ARBA" id="ARBA00010641"/>
    </source>
</evidence>
<dbReference type="GO" id="GO:0006352">
    <property type="term" value="P:DNA-templated transcription initiation"/>
    <property type="evidence" value="ECO:0007669"/>
    <property type="project" value="InterPro"/>
</dbReference>
<dbReference type="InterPro" id="IPR013324">
    <property type="entry name" value="RNA_pol_sigma_r3/r4-like"/>
</dbReference>
<evidence type="ECO:0000259" key="5">
    <source>
        <dbReference type="SMART" id="SM00421"/>
    </source>
</evidence>
<dbReference type="OrthoDB" id="665981at2"/>
<keyword evidence="3" id="KW-0731">Sigma factor</keyword>
<dbReference type="RefSeq" id="WP_074611608.1">
    <property type="nucleotide sequence ID" value="NZ_FNGY01000010.1"/>
</dbReference>
<organism evidence="6 7">
    <name type="scientific">Pedobacter steynii</name>
    <dbReference type="NCBI Taxonomy" id="430522"/>
    <lineage>
        <taxon>Bacteria</taxon>
        <taxon>Pseudomonadati</taxon>
        <taxon>Bacteroidota</taxon>
        <taxon>Sphingobacteriia</taxon>
        <taxon>Sphingobacteriales</taxon>
        <taxon>Sphingobacteriaceae</taxon>
        <taxon>Pedobacter</taxon>
    </lineage>
</organism>
<dbReference type="InterPro" id="IPR039425">
    <property type="entry name" value="RNA_pol_sigma-70-like"/>
</dbReference>
<dbReference type="PANTHER" id="PTHR43133:SF46">
    <property type="entry name" value="RNA POLYMERASE SIGMA-70 FACTOR ECF SUBFAMILY"/>
    <property type="match status" value="1"/>
</dbReference>
<dbReference type="InterPro" id="IPR013325">
    <property type="entry name" value="RNA_pol_sigma_r2"/>
</dbReference>
<dbReference type="NCBIfam" id="TIGR02985">
    <property type="entry name" value="Sig70_bacteroi1"/>
    <property type="match status" value="1"/>
</dbReference>
<keyword evidence="7" id="KW-1185">Reference proteome</keyword>
<dbReference type="AlphaFoldDB" id="A0A1H0F4U6"/>
<dbReference type="GO" id="GO:0016987">
    <property type="term" value="F:sigma factor activity"/>
    <property type="evidence" value="ECO:0007669"/>
    <property type="project" value="UniProtKB-KW"/>
</dbReference>
<dbReference type="SUPFAM" id="SSF88659">
    <property type="entry name" value="Sigma3 and sigma4 domains of RNA polymerase sigma factors"/>
    <property type="match status" value="1"/>
</dbReference>
<dbReference type="PANTHER" id="PTHR43133">
    <property type="entry name" value="RNA POLYMERASE ECF-TYPE SIGMA FACTO"/>
    <property type="match status" value="1"/>
</dbReference>
<evidence type="ECO:0000256" key="3">
    <source>
        <dbReference type="ARBA" id="ARBA00023082"/>
    </source>
</evidence>
<dbReference type="EMBL" id="FNGY01000010">
    <property type="protein sequence ID" value="SDN89677.1"/>
    <property type="molecule type" value="Genomic_DNA"/>
</dbReference>
<dbReference type="Pfam" id="PF08281">
    <property type="entry name" value="Sigma70_r4_2"/>
    <property type="match status" value="1"/>
</dbReference>
<dbReference type="InterPro" id="IPR036388">
    <property type="entry name" value="WH-like_DNA-bd_sf"/>
</dbReference>
<evidence type="ECO:0000313" key="6">
    <source>
        <dbReference type="EMBL" id="SDN89677.1"/>
    </source>
</evidence>
<reference evidence="7" key="1">
    <citation type="submission" date="2016-10" db="EMBL/GenBank/DDBJ databases">
        <authorList>
            <person name="Varghese N."/>
            <person name="Submissions S."/>
        </authorList>
    </citation>
    <scope>NUCLEOTIDE SEQUENCE [LARGE SCALE GENOMIC DNA]</scope>
    <source>
        <strain evidence="7">DSM 19110</strain>
    </source>
</reference>
<accession>A0A1H0F4U6</accession>
<keyword evidence="4" id="KW-0804">Transcription</keyword>
<dbReference type="NCBIfam" id="TIGR02937">
    <property type="entry name" value="sigma70-ECF"/>
    <property type="match status" value="1"/>
</dbReference>
<feature type="domain" description="HTH luxR-type" evidence="5">
    <location>
        <begin position="138"/>
        <end position="187"/>
    </location>
</feature>
<dbReference type="PRINTS" id="PR00038">
    <property type="entry name" value="HTHLUXR"/>
</dbReference>
<sequence length="189" mass="22170">MGIYTAFSDEELVGFMKTGDEAAFAELYKRNWEGLYQYCFNILPDADVVKDVLQEVFVWFWNHRAELKIYAVRSYLSVAVKHKMANYIRNEKTRDTFYEKVKLENLSPAVDESALEVKELIAFIREFTTDLPEKCRMVFQLSRTEHLSNKEIASRLNISEKTVETHITTALNKLRKKMGRTSAWLFFLS</sequence>
<dbReference type="Proteomes" id="UP000183200">
    <property type="component" value="Unassembled WGS sequence"/>
</dbReference>
<dbReference type="SMART" id="SM00421">
    <property type="entry name" value="HTH_LUXR"/>
    <property type="match status" value="1"/>
</dbReference>
<dbReference type="InterPro" id="IPR014327">
    <property type="entry name" value="RNA_pol_sigma70_bacteroid"/>
</dbReference>
<dbReference type="InterPro" id="IPR000792">
    <property type="entry name" value="Tscrpt_reg_LuxR_C"/>
</dbReference>